<accession>I1R4Y9</accession>
<organism evidence="2 3">
    <name type="scientific">Oryza glaberrima</name>
    <name type="common">African rice</name>
    <dbReference type="NCBI Taxonomy" id="4538"/>
    <lineage>
        <taxon>Eukaryota</taxon>
        <taxon>Viridiplantae</taxon>
        <taxon>Streptophyta</taxon>
        <taxon>Embryophyta</taxon>
        <taxon>Tracheophyta</taxon>
        <taxon>Spermatophyta</taxon>
        <taxon>Magnoliopsida</taxon>
        <taxon>Liliopsida</taxon>
        <taxon>Poales</taxon>
        <taxon>Poaceae</taxon>
        <taxon>BOP clade</taxon>
        <taxon>Oryzoideae</taxon>
        <taxon>Oryzeae</taxon>
        <taxon>Oryzinae</taxon>
        <taxon>Oryza</taxon>
    </lineage>
</organism>
<feature type="chain" id="PRO_5003650820" evidence="1">
    <location>
        <begin position="27"/>
        <end position="68"/>
    </location>
</feature>
<protein>
    <submittedName>
        <fullName evidence="2">Uncharacterized protein</fullName>
    </submittedName>
</protein>
<feature type="signal peptide" evidence="1">
    <location>
        <begin position="1"/>
        <end position="26"/>
    </location>
</feature>
<dbReference type="OMA" id="EAPPTIM"/>
<dbReference type="AlphaFoldDB" id="I1R4Y9"/>
<dbReference type="EnsemblPlants" id="ORGLA12G0059500.1">
    <property type="protein sequence ID" value="ORGLA12G0059500.1"/>
    <property type="gene ID" value="ORGLA12G0059500"/>
</dbReference>
<reference evidence="2" key="1">
    <citation type="submission" date="2015-06" db="UniProtKB">
        <authorList>
            <consortium name="EnsemblPlants"/>
        </authorList>
    </citation>
    <scope>IDENTIFICATION</scope>
</reference>
<proteinExistence type="predicted"/>
<keyword evidence="3" id="KW-1185">Reference proteome</keyword>
<sequence length="68" mass="7396">MAVLRNVITGVGRRLVLLVLTLLVLAAVDEAPPMIMASAARVLRQQYPPTYGPPSCSPPYCAPRHARR</sequence>
<keyword evidence="1" id="KW-0732">Signal</keyword>
<name>I1R4Y9_ORYGL</name>
<dbReference type="Proteomes" id="UP000007306">
    <property type="component" value="Chromosome 12"/>
</dbReference>
<evidence type="ECO:0000313" key="3">
    <source>
        <dbReference type="Proteomes" id="UP000007306"/>
    </source>
</evidence>
<dbReference type="HOGENOM" id="CLU_2798120_0_0_1"/>
<evidence type="ECO:0000313" key="2">
    <source>
        <dbReference type="EnsemblPlants" id="ORGLA12G0059500.1"/>
    </source>
</evidence>
<evidence type="ECO:0000256" key="1">
    <source>
        <dbReference type="SAM" id="SignalP"/>
    </source>
</evidence>
<dbReference type="Gramene" id="ORGLA12G0059500.1">
    <property type="protein sequence ID" value="ORGLA12G0059500.1"/>
    <property type="gene ID" value="ORGLA12G0059500"/>
</dbReference>
<reference evidence="2 3" key="2">
    <citation type="submission" date="2018-04" db="EMBL/GenBank/DDBJ databases">
        <title>OglaRS2 (Oryza glaberrima Reference Sequence Version 2).</title>
        <authorList>
            <person name="Zhang J."/>
            <person name="Kudrna D."/>
            <person name="Lee S."/>
            <person name="Talag J."/>
            <person name="Rajasekar S."/>
            <person name="Wing R.A."/>
        </authorList>
    </citation>
    <scope>NUCLEOTIDE SEQUENCE [LARGE SCALE GENOMIC DNA]</scope>
    <source>
        <strain evidence="2 3">cv. IRGC 96717</strain>
    </source>
</reference>